<dbReference type="STRING" id="1236989.JCM15548_13016"/>
<protein>
    <submittedName>
        <fullName evidence="2">Nitrate/nitrite transporter</fullName>
    </submittedName>
</protein>
<dbReference type="Gene3D" id="1.20.950.20">
    <property type="entry name" value="Transmembrane di-heme cytochromes, Chain C"/>
    <property type="match status" value="1"/>
</dbReference>
<dbReference type="EMBL" id="BAZW01000028">
    <property type="protein sequence ID" value="GAO30711.1"/>
    <property type="molecule type" value="Genomic_DNA"/>
</dbReference>
<proteinExistence type="predicted"/>
<feature type="transmembrane region" description="Helical" evidence="1">
    <location>
        <begin position="41"/>
        <end position="59"/>
    </location>
</feature>
<dbReference type="SUPFAM" id="SSF103501">
    <property type="entry name" value="Respiratory nitrate reductase 1 gamma chain"/>
    <property type="match status" value="1"/>
</dbReference>
<dbReference type="InterPro" id="IPR036197">
    <property type="entry name" value="NarG-like_sf"/>
</dbReference>
<sequence>MLKHLHSLNRKAAVNGLIATALTIALVFIGSRNLQNFDPALIGYLAGTVFAVFGVTYRYSVWIQRPATQLYWKRSLQFLFSKSFITYSLLGLKLVFQNLLIQKFIFKRGTTRWIGHMLFAMGCLLGFAITLPLTFGWIHFEFKPGDTMNYYAHFFGFEMGGFELGSLMAFMAFHGLVFAAIMVTAGVVMIIRRRLTDGGLIATQTFEFDWIPLFLLLGIALTGIGIAFDYTYLQGRTYQFMAIFHAMTVILFLLYLPYGKFFHIFQRLAQLGAILYRTEGQKRGMAICPHTKEPFASQLHIDDLKQVSRDMGFDFTLEDGSNYLDLSPEGKRSTLAKAHMKVREEGGGFFG</sequence>
<name>A0A0E9LZZ8_9BACT</name>
<dbReference type="RefSeq" id="WP_062125956.1">
    <property type="nucleotide sequence ID" value="NZ_BAZW01000028.1"/>
</dbReference>
<evidence type="ECO:0000313" key="3">
    <source>
        <dbReference type="Proteomes" id="UP000032900"/>
    </source>
</evidence>
<evidence type="ECO:0000313" key="2">
    <source>
        <dbReference type="EMBL" id="GAO30711.1"/>
    </source>
</evidence>
<accession>A0A0E9LZZ8</accession>
<reference evidence="2 3" key="1">
    <citation type="journal article" date="2015" name="Microbes Environ.">
        <title>Distribution and evolution of nitrogen fixation genes in the phylum bacteroidetes.</title>
        <authorList>
            <person name="Inoue J."/>
            <person name="Oshima K."/>
            <person name="Suda W."/>
            <person name="Sakamoto M."/>
            <person name="Iino T."/>
            <person name="Noda S."/>
            <person name="Hongoh Y."/>
            <person name="Hattori M."/>
            <person name="Ohkuma M."/>
        </authorList>
    </citation>
    <scope>NUCLEOTIDE SEQUENCE [LARGE SCALE GENOMIC DNA]</scope>
    <source>
        <strain evidence="2">JCM 15548</strain>
    </source>
</reference>
<feature type="transmembrane region" description="Helical" evidence="1">
    <location>
        <begin position="211"/>
        <end position="232"/>
    </location>
</feature>
<keyword evidence="1" id="KW-0812">Transmembrane</keyword>
<dbReference type="AlphaFoldDB" id="A0A0E9LZZ8"/>
<organism evidence="2 3">
    <name type="scientific">Geofilum rubicundum JCM 15548</name>
    <dbReference type="NCBI Taxonomy" id="1236989"/>
    <lineage>
        <taxon>Bacteria</taxon>
        <taxon>Pseudomonadati</taxon>
        <taxon>Bacteroidota</taxon>
        <taxon>Bacteroidia</taxon>
        <taxon>Marinilabiliales</taxon>
        <taxon>Marinilabiliaceae</taxon>
        <taxon>Geofilum</taxon>
    </lineage>
</organism>
<comment type="caution">
    <text evidence="2">The sequence shown here is derived from an EMBL/GenBank/DDBJ whole genome shotgun (WGS) entry which is preliminary data.</text>
</comment>
<evidence type="ECO:0000256" key="1">
    <source>
        <dbReference type="SAM" id="Phobius"/>
    </source>
</evidence>
<keyword evidence="1" id="KW-1133">Transmembrane helix</keyword>
<feature type="transmembrane region" description="Helical" evidence="1">
    <location>
        <begin position="238"/>
        <end position="258"/>
    </location>
</feature>
<dbReference type="Proteomes" id="UP000032900">
    <property type="component" value="Unassembled WGS sequence"/>
</dbReference>
<feature type="transmembrane region" description="Helical" evidence="1">
    <location>
        <begin position="12"/>
        <end position="29"/>
    </location>
</feature>
<feature type="transmembrane region" description="Helical" evidence="1">
    <location>
        <begin position="117"/>
        <end position="140"/>
    </location>
</feature>
<keyword evidence="1" id="KW-0472">Membrane</keyword>
<gene>
    <name evidence="2" type="ORF">JCM15548_13016</name>
</gene>
<keyword evidence="3" id="KW-1185">Reference proteome</keyword>
<dbReference type="OrthoDB" id="247276at2"/>
<feature type="transmembrane region" description="Helical" evidence="1">
    <location>
        <begin position="167"/>
        <end position="191"/>
    </location>
</feature>